<organism evidence="1 2">
    <name type="scientific">Psychroserpens luteus</name>
    <dbReference type="NCBI Taxonomy" id="1434066"/>
    <lineage>
        <taxon>Bacteria</taxon>
        <taxon>Pseudomonadati</taxon>
        <taxon>Bacteroidota</taxon>
        <taxon>Flavobacteriia</taxon>
        <taxon>Flavobacteriales</taxon>
        <taxon>Flavobacteriaceae</taxon>
        <taxon>Psychroserpens</taxon>
    </lineage>
</organism>
<protein>
    <submittedName>
        <fullName evidence="1">Uncharacterized protein</fullName>
    </submittedName>
</protein>
<comment type="caution">
    <text evidence="1">The sequence shown here is derived from an EMBL/GenBank/DDBJ whole genome shotgun (WGS) entry which is preliminary data.</text>
</comment>
<accession>A0ABW5ZUU8</accession>
<dbReference type="Proteomes" id="UP001597548">
    <property type="component" value="Unassembled WGS sequence"/>
</dbReference>
<evidence type="ECO:0000313" key="1">
    <source>
        <dbReference type="EMBL" id="MFD2916828.1"/>
    </source>
</evidence>
<gene>
    <name evidence="1" type="ORF">ACFS29_14330</name>
</gene>
<keyword evidence="2" id="KW-1185">Reference proteome</keyword>
<proteinExistence type="predicted"/>
<evidence type="ECO:0000313" key="2">
    <source>
        <dbReference type="Proteomes" id="UP001597548"/>
    </source>
</evidence>
<sequence>MKTKVLITVKTYPTPSTKYDELVCTAGFTEDGKWIRIFPVEFRKKSYKSQYSKYDWVEVDLVKNTSDFRPESYRPRTADTPFNKVGHIDTKGNWIKRKEIVLNNVYDDMALLIEEAKDKDICTSLAVFKPAEIVDFVYVEDEREWSAKKLAALQQLNIFESATNKGFEVVKKLPYKFSYKFKDVNGKVRKLMIEDWETGELYWKMFQKFGDEKIACEKVKQKYLDDFAKTKDLYFYVGTLYQHHARKSLNPFVIIGTFTPKVETQTKLDLF</sequence>
<name>A0ABW5ZUU8_9FLAO</name>
<dbReference type="RefSeq" id="WP_194506311.1">
    <property type="nucleotide sequence ID" value="NZ_JADILU010000001.1"/>
</dbReference>
<dbReference type="EMBL" id="JBHUOS010000010">
    <property type="protein sequence ID" value="MFD2916828.1"/>
    <property type="molecule type" value="Genomic_DNA"/>
</dbReference>
<reference evidence="2" key="1">
    <citation type="journal article" date="2019" name="Int. J. Syst. Evol. Microbiol.">
        <title>The Global Catalogue of Microorganisms (GCM) 10K type strain sequencing project: providing services to taxonomists for standard genome sequencing and annotation.</title>
        <authorList>
            <consortium name="The Broad Institute Genomics Platform"/>
            <consortium name="The Broad Institute Genome Sequencing Center for Infectious Disease"/>
            <person name="Wu L."/>
            <person name="Ma J."/>
        </authorList>
    </citation>
    <scope>NUCLEOTIDE SEQUENCE [LARGE SCALE GENOMIC DNA]</scope>
    <source>
        <strain evidence="2">KCTC 32514</strain>
    </source>
</reference>